<dbReference type="STRING" id="1121324.CLIT_2c03630"/>
<accession>A0A069RRE5</accession>
<evidence type="ECO:0000313" key="2">
    <source>
        <dbReference type="Proteomes" id="UP000027946"/>
    </source>
</evidence>
<gene>
    <name evidence="1" type="ORF">CLIT_2c03630</name>
</gene>
<name>A0A069RRE5_PEPLI</name>
<dbReference type="Proteomes" id="UP000027946">
    <property type="component" value="Unassembled WGS sequence"/>
</dbReference>
<dbReference type="AlphaFoldDB" id="A0A069RRE5"/>
<sequence>MANKKIEVEVAQAYGRTFVRGIFQRLTRLDVLAADIALHCVKSLDLMCWRLKMASLK</sequence>
<evidence type="ECO:0000313" key="1">
    <source>
        <dbReference type="EMBL" id="KDR96757.1"/>
    </source>
</evidence>
<dbReference type="EMBL" id="JJMM01000002">
    <property type="protein sequence ID" value="KDR96757.1"/>
    <property type="molecule type" value="Genomic_DNA"/>
</dbReference>
<comment type="caution">
    <text evidence="1">The sequence shown here is derived from an EMBL/GenBank/DDBJ whole genome shotgun (WGS) entry which is preliminary data.</text>
</comment>
<keyword evidence="2" id="KW-1185">Reference proteome</keyword>
<protein>
    <submittedName>
        <fullName evidence="1">Uncharacterized protein</fullName>
    </submittedName>
</protein>
<proteinExistence type="predicted"/>
<dbReference type="RefSeq" id="WP_242943852.1">
    <property type="nucleotide sequence ID" value="NZ_FSRH01000019.1"/>
</dbReference>
<reference evidence="1 2" key="1">
    <citation type="submission" date="2014-03" db="EMBL/GenBank/DDBJ databases">
        <title>Genome sequence of Clostridium litorale W6, DSM 5388.</title>
        <authorList>
            <person name="Poehlein A."/>
            <person name="Jagirdar A."/>
            <person name="Khonsari B."/>
            <person name="Chibani C.M."/>
            <person name="Gutierrez Gutierrez D.A."/>
            <person name="Davydova E."/>
            <person name="Alghaithi H.S."/>
            <person name="Nair K.P."/>
            <person name="Dhamotharan K."/>
            <person name="Chandran L."/>
            <person name="G W."/>
            <person name="Daniel R."/>
        </authorList>
    </citation>
    <scope>NUCLEOTIDE SEQUENCE [LARGE SCALE GENOMIC DNA]</scope>
    <source>
        <strain evidence="1 2">W6</strain>
    </source>
</reference>
<organism evidence="1 2">
    <name type="scientific">Peptoclostridium litorale DSM 5388</name>
    <dbReference type="NCBI Taxonomy" id="1121324"/>
    <lineage>
        <taxon>Bacteria</taxon>
        <taxon>Bacillati</taxon>
        <taxon>Bacillota</taxon>
        <taxon>Clostridia</taxon>
        <taxon>Peptostreptococcales</taxon>
        <taxon>Peptoclostridiaceae</taxon>
        <taxon>Peptoclostridium</taxon>
    </lineage>
</organism>